<organism evidence="1 2">
    <name type="scientific">Mycena chlorophos</name>
    <name type="common">Agaric fungus</name>
    <name type="synonym">Agaricus chlorophos</name>
    <dbReference type="NCBI Taxonomy" id="658473"/>
    <lineage>
        <taxon>Eukaryota</taxon>
        <taxon>Fungi</taxon>
        <taxon>Dikarya</taxon>
        <taxon>Basidiomycota</taxon>
        <taxon>Agaricomycotina</taxon>
        <taxon>Agaricomycetes</taxon>
        <taxon>Agaricomycetidae</taxon>
        <taxon>Agaricales</taxon>
        <taxon>Marasmiineae</taxon>
        <taxon>Mycenaceae</taxon>
        <taxon>Mycena</taxon>
    </lineage>
</organism>
<dbReference type="Proteomes" id="UP000613580">
    <property type="component" value="Unassembled WGS sequence"/>
</dbReference>
<evidence type="ECO:0008006" key="3">
    <source>
        <dbReference type="Google" id="ProtNLM"/>
    </source>
</evidence>
<proteinExistence type="predicted"/>
<gene>
    <name evidence="1" type="ORF">HMN09_01299700</name>
</gene>
<evidence type="ECO:0000313" key="2">
    <source>
        <dbReference type="Proteomes" id="UP000613580"/>
    </source>
</evidence>
<comment type="caution">
    <text evidence="1">The sequence shown here is derived from an EMBL/GenBank/DDBJ whole genome shotgun (WGS) entry which is preliminary data.</text>
</comment>
<accession>A0A8H6VSK3</accession>
<evidence type="ECO:0000313" key="1">
    <source>
        <dbReference type="EMBL" id="KAF7290416.1"/>
    </source>
</evidence>
<reference evidence="1" key="1">
    <citation type="submission" date="2020-05" db="EMBL/GenBank/DDBJ databases">
        <title>Mycena genomes resolve the evolution of fungal bioluminescence.</title>
        <authorList>
            <person name="Tsai I.J."/>
        </authorList>
    </citation>
    <scope>NUCLEOTIDE SEQUENCE</scope>
    <source>
        <strain evidence="1">110903Hualien_Pintung</strain>
    </source>
</reference>
<dbReference type="OrthoDB" id="3149552at2759"/>
<name>A0A8H6VSK3_MYCCL</name>
<protein>
    <recommendedName>
        <fullName evidence="3">F-box domain-containing protein</fullName>
    </recommendedName>
</protein>
<dbReference type="EMBL" id="JACAZE010000026">
    <property type="protein sequence ID" value="KAF7290416.1"/>
    <property type="molecule type" value="Genomic_DNA"/>
</dbReference>
<dbReference type="AlphaFoldDB" id="A0A8H6VSK3"/>
<keyword evidence="2" id="KW-1185">Reference proteome</keyword>
<sequence length="565" mass="62810">MHLLDLPPELILACLCDLPFLDLLNLLKVGNKQLHTLLRESVFIQYRAELESADVDEKLLQRLVIADRRAALLERESRWQRLKPLSRYTIRPGFTSSSIYDVVGDWYMVGDSPDPVYGLPTALRYIATSPAPSFNGEAGLPEAAEWVRIASDKPIIDFVVSLATHDLLVMVTCTLDSVAELVSIDLEIRRFSTGTRHPLAPSSDIHVTTAPLELRRPSVSIEVVGKVLAISLMYWSADSTEHDYLYVFDWQLGERLMEPRPISNNGLTFLSHDLLVVSNTNNESLEILVVPETPPAAGASLPEPAVHSFFLPVLAPGQLFLSFHCRGHPNPDSPPTPYALPSKARFIPRAKDSIILFSFSTALTGAAGSQDHMFVLARWRFLTIVRAYLENHARKTTAAGVLVPWADWGPRCTRFLDASAISCRYITTTSGQRLVSIARGAHNLENGAPIRVLCFNEHVIHQYREFLSIHSEANVVESEHSVARLVEADDNDTSRDPSHGLTQAAIDVFQDPREIVSHLAYVEIVSKRDEFGFGVVVINDENIIGVKFSGANQRTLESLEVLHFG</sequence>